<accession>R9NZT2</accession>
<feature type="compositionally biased region" description="Low complexity" evidence="1">
    <location>
        <begin position="451"/>
        <end position="465"/>
    </location>
</feature>
<feature type="transmembrane region" description="Helical" evidence="2">
    <location>
        <begin position="531"/>
        <end position="550"/>
    </location>
</feature>
<dbReference type="HOGENOM" id="CLU_544139_0_0_1"/>
<evidence type="ECO:0000313" key="3">
    <source>
        <dbReference type="EMBL" id="GAC94398.1"/>
    </source>
</evidence>
<reference evidence="4" key="1">
    <citation type="journal article" date="2013" name="Genome Announc.">
        <title>Draft genome sequence of the basidiomycetous yeast-like fungus Pseudozyma hubeiensis SY62, which produces an abundant amount of the biosurfactant mannosylerythritol lipids.</title>
        <authorList>
            <person name="Konishi M."/>
            <person name="Hatada Y."/>
            <person name="Horiuchi J."/>
        </authorList>
    </citation>
    <scope>NUCLEOTIDE SEQUENCE [LARGE SCALE GENOMIC DNA]</scope>
    <source>
        <strain evidence="4">SY62</strain>
    </source>
</reference>
<keyword evidence="2" id="KW-0812">Transmembrane</keyword>
<feature type="transmembrane region" description="Helical" evidence="2">
    <location>
        <begin position="271"/>
        <end position="289"/>
    </location>
</feature>
<dbReference type="PANTHER" id="PTHR31595">
    <property type="entry name" value="LONG-CHAIN-ALCOHOL O-FATTY-ACYLTRANSFERASE 3-RELATED"/>
    <property type="match status" value="1"/>
</dbReference>
<evidence type="ECO:0000256" key="2">
    <source>
        <dbReference type="SAM" id="Phobius"/>
    </source>
</evidence>
<dbReference type="OrthoDB" id="1077582at2759"/>
<dbReference type="STRING" id="1305764.R9NZT2"/>
<evidence type="ECO:0000256" key="1">
    <source>
        <dbReference type="SAM" id="MobiDB-lite"/>
    </source>
</evidence>
<feature type="transmembrane region" description="Helical" evidence="2">
    <location>
        <begin position="177"/>
        <end position="193"/>
    </location>
</feature>
<proteinExistence type="predicted"/>
<feature type="transmembrane region" description="Helical" evidence="2">
    <location>
        <begin position="146"/>
        <end position="165"/>
    </location>
</feature>
<dbReference type="eggNOG" id="ENOG502S8YY">
    <property type="taxonomic scope" value="Eukaryota"/>
</dbReference>
<feature type="compositionally biased region" description="Basic and acidic residues" evidence="1">
    <location>
        <begin position="10"/>
        <end position="20"/>
    </location>
</feature>
<organism evidence="3 4">
    <name type="scientific">Pseudozyma hubeiensis (strain SY62)</name>
    <name type="common">Yeast</name>
    <dbReference type="NCBI Taxonomy" id="1305764"/>
    <lineage>
        <taxon>Eukaryota</taxon>
        <taxon>Fungi</taxon>
        <taxon>Dikarya</taxon>
        <taxon>Basidiomycota</taxon>
        <taxon>Ustilaginomycotina</taxon>
        <taxon>Ustilaginomycetes</taxon>
        <taxon>Ustilaginales</taxon>
        <taxon>Ustilaginaceae</taxon>
        <taxon>Pseudozyma</taxon>
    </lineage>
</organism>
<dbReference type="InterPro" id="IPR044851">
    <property type="entry name" value="Wax_synthase"/>
</dbReference>
<dbReference type="RefSeq" id="XP_012187985.1">
    <property type="nucleotide sequence ID" value="XM_012332595.1"/>
</dbReference>
<gene>
    <name evidence="3" type="ORF">PHSY_001969</name>
</gene>
<protein>
    <recommendedName>
        <fullName evidence="5">Wax synthase domain-containing protein</fullName>
    </recommendedName>
</protein>
<dbReference type="GeneID" id="24107264"/>
<dbReference type="AlphaFoldDB" id="R9NZT2"/>
<dbReference type="PANTHER" id="PTHR31595:SF57">
    <property type="entry name" value="OS04G0481900 PROTEIN"/>
    <property type="match status" value="1"/>
</dbReference>
<keyword evidence="2" id="KW-0472">Membrane</keyword>
<feature type="transmembrane region" description="Helical" evidence="2">
    <location>
        <begin position="502"/>
        <end position="519"/>
    </location>
</feature>
<dbReference type="EMBL" id="DF238784">
    <property type="protein sequence ID" value="GAC94398.1"/>
    <property type="molecule type" value="Genomic_DNA"/>
</dbReference>
<name>R9NZT2_PSEHS</name>
<feature type="transmembrane region" description="Helical" evidence="2">
    <location>
        <begin position="301"/>
        <end position="321"/>
    </location>
</feature>
<dbReference type="GO" id="GO:0006629">
    <property type="term" value="P:lipid metabolic process"/>
    <property type="evidence" value="ECO:0007669"/>
    <property type="project" value="InterPro"/>
</dbReference>
<dbReference type="Proteomes" id="UP000014071">
    <property type="component" value="Unassembled WGS sequence"/>
</dbReference>
<sequence length="612" mass="68333">MRGCQAEQADDTRRESDGKRKLSLAPSCSGCHISNANHKTSACESNVEAAFTLTCKHQKPESRKGHDRTCSTLLVHHHPNFRYGPIMTLQDKASEFFAGLAGKSTHSKLGFKLLPSDPVLDTFRKLGYKVVEYDVPPYPLQTAGIMSIRMLSFLIGSTIAAYFMYHNIAIKSQVGKWFSILSLIASLLAWPMVTGRSGVMLLDFWRPALGFRTCLLVWDIFHIRTVEEVKAWSFARFFAQLWTFPKELDEIAERTAEEGYERNARIENLKGMPKVAVEAIAMFGALYFIPPYELTRNMSQLAYHCYCDALGVCILMALALFGDGLLKAFGILINVEMADMFENPLGTTNIRLFWSHWNRAIATVLHRVVFGGGKSKTSLRKKKAAAQAAVARRSHMDGLSETDAGHTSGEDDHAHSNGGRKRNTSGLKPLSSVNGGDAELRKRKNAKEPAGKANGNARGGAPPAKKSSFFPKAVAAIVTFAMSGIFHEHITYWTLGFANGENFLFFIANGFATVISTWFKRTYPHLNEKIPTWASVLMLHAFFLAVIPLFCSPFIRSGFFVQLEALRYELMPIRDRPRGSFVYLFAVCATARQEVRELRVERKGDRDKCKIG</sequence>
<dbReference type="GO" id="GO:0008374">
    <property type="term" value="F:O-acyltransferase activity"/>
    <property type="evidence" value="ECO:0007669"/>
    <property type="project" value="InterPro"/>
</dbReference>
<feature type="transmembrane region" description="Helical" evidence="2">
    <location>
        <begin position="473"/>
        <end position="490"/>
    </location>
</feature>
<feature type="region of interest" description="Disordered" evidence="1">
    <location>
        <begin position="1"/>
        <end position="21"/>
    </location>
</feature>
<keyword evidence="2" id="KW-1133">Transmembrane helix</keyword>
<evidence type="ECO:0000313" key="4">
    <source>
        <dbReference type="Proteomes" id="UP000014071"/>
    </source>
</evidence>
<evidence type="ECO:0008006" key="5">
    <source>
        <dbReference type="Google" id="ProtNLM"/>
    </source>
</evidence>
<keyword evidence="4" id="KW-1185">Reference proteome</keyword>
<feature type="region of interest" description="Disordered" evidence="1">
    <location>
        <begin position="391"/>
        <end position="465"/>
    </location>
</feature>